<keyword evidence="2" id="KW-0813">Transport</keyword>
<comment type="subcellular location">
    <subcellularLocation>
        <location evidence="1">Endoplasmic reticulum membrane</location>
        <topology evidence="1">Single-pass type I membrane protein</topology>
    </subcellularLocation>
</comment>
<keyword evidence="9 12" id="KW-0472">Membrane</keyword>
<dbReference type="Gene3D" id="3.40.30.10">
    <property type="entry name" value="Glutaredoxin"/>
    <property type="match status" value="1"/>
</dbReference>
<evidence type="ECO:0000256" key="2">
    <source>
        <dbReference type="ARBA" id="ARBA00022448"/>
    </source>
</evidence>
<keyword evidence="6" id="KW-0256">Endoplasmic reticulum</keyword>
<feature type="domain" description="Thioredoxin" evidence="14">
    <location>
        <begin position="28"/>
        <end position="157"/>
    </location>
</feature>
<dbReference type="CDD" id="cd02961">
    <property type="entry name" value="PDI_a_family"/>
    <property type="match status" value="1"/>
</dbReference>
<evidence type="ECO:0000256" key="10">
    <source>
        <dbReference type="ARBA" id="ARBA00023157"/>
    </source>
</evidence>
<dbReference type="EMBL" id="JANBQB010001083">
    <property type="protein sequence ID" value="KAJ1972345.1"/>
    <property type="molecule type" value="Genomic_DNA"/>
</dbReference>
<keyword evidence="5 13" id="KW-0732">Signal</keyword>
<evidence type="ECO:0000256" key="3">
    <source>
        <dbReference type="ARBA" id="ARBA00022553"/>
    </source>
</evidence>
<evidence type="ECO:0000256" key="5">
    <source>
        <dbReference type="ARBA" id="ARBA00022729"/>
    </source>
</evidence>
<feature type="chain" id="PRO_5040906144" description="Thioredoxin domain-containing protein" evidence="13">
    <location>
        <begin position="31"/>
        <end position="226"/>
    </location>
</feature>
<organism evidence="15 16">
    <name type="scientific">Dimargaris verticillata</name>
    <dbReference type="NCBI Taxonomy" id="2761393"/>
    <lineage>
        <taxon>Eukaryota</taxon>
        <taxon>Fungi</taxon>
        <taxon>Fungi incertae sedis</taxon>
        <taxon>Zoopagomycota</taxon>
        <taxon>Kickxellomycotina</taxon>
        <taxon>Dimargaritomycetes</taxon>
        <taxon>Dimargaritales</taxon>
        <taxon>Dimargaritaceae</taxon>
        <taxon>Dimargaris</taxon>
    </lineage>
</organism>
<keyword evidence="16" id="KW-1185">Reference proteome</keyword>
<keyword evidence="4 12" id="KW-0812">Transmembrane</keyword>
<dbReference type="InterPro" id="IPR017937">
    <property type="entry name" value="Thioredoxin_CS"/>
</dbReference>
<comment type="caution">
    <text evidence="15">The sequence shown here is derived from an EMBL/GenBank/DDBJ whole genome shotgun (WGS) entry which is preliminary data.</text>
</comment>
<dbReference type="OrthoDB" id="2121326at2759"/>
<dbReference type="Pfam" id="PF00085">
    <property type="entry name" value="Thioredoxin"/>
    <property type="match status" value="1"/>
</dbReference>
<dbReference type="InterPro" id="IPR036249">
    <property type="entry name" value="Thioredoxin-like_sf"/>
</dbReference>
<keyword evidence="3" id="KW-0597">Phosphoprotein</keyword>
<dbReference type="InterPro" id="IPR052454">
    <property type="entry name" value="TMX_domain-containing"/>
</dbReference>
<dbReference type="SUPFAM" id="SSF52833">
    <property type="entry name" value="Thioredoxin-like"/>
    <property type="match status" value="1"/>
</dbReference>
<evidence type="ECO:0000256" key="1">
    <source>
        <dbReference type="ARBA" id="ARBA00004115"/>
    </source>
</evidence>
<name>A0A9W8B2X6_9FUNG</name>
<evidence type="ECO:0000256" key="7">
    <source>
        <dbReference type="ARBA" id="ARBA00022982"/>
    </source>
</evidence>
<evidence type="ECO:0000313" key="16">
    <source>
        <dbReference type="Proteomes" id="UP001151582"/>
    </source>
</evidence>
<evidence type="ECO:0000256" key="6">
    <source>
        <dbReference type="ARBA" id="ARBA00022824"/>
    </source>
</evidence>
<dbReference type="PROSITE" id="PS51352">
    <property type="entry name" value="THIOREDOXIN_2"/>
    <property type="match status" value="1"/>
</dbReference>
<dbReference type="GO" id="GO:0005789">
    <property type="term" value="C:endoplasmic reticulum membrane"/>
    <property type="evidence" value="ECO:0007669"/>
    <property type="project" value="UniProtKB-SubCell"/>
</dbReference>
<evidence type="ECO:0000256" key="9">
    <source>
        <dbReference type="ARBA" id="ARBA00023136"/>
    </source>
</evidence>
<accession>A0A9W8B2X6</accession>
<keyword evidence="7" id="KW-0249">Electron transport</keyword>
<gene>
    <name evidence="15" type="ORF">H4R34_005439</name>
</gene>
<evidence type="ECO:0000256" key="13">
    <source>
        <dbReference type="SAM" id="SignalP"/>
    </source>
</evidence>
<evidence type="ECO:0000256" key="8">
    <source>
        <dbReference type="ARBA" id="ARBA00022989"/>
    </source>
</evidence>
<dbReference type="Proteomes" id="UP001151582">
    <property type="component" value="Unassembled WGS sequence"/>
</dbReference>
<dbReference type="InterPro" id="IPR013766">
    <property type="entry name" value="Thioredoxin_domain"/>
</dbReference>
<reference evidence="15" key="1">
    <citation type="submission" date="2022-07" db="EMBL/GenBank/DDBJ databases">
        <title>Phylogenomic reconstructions and comparative analyses of Kickxellomycotina fungi.</title>
        <authorList>
            <person name="Reynolds N.K."/>
            <person name="Stajich J.E."/>
            <person name="Barry K."/>
            <person name="Grigoriev I.V."/>
            <person name="Crous P."/>
            <person name="Smith M.E."/>
        </authorList>
    </citation>
    <scope>NUCLEOTIDE SEQUENCE</scope>
    <source>
        <strain evidence="15">RSA 567</strain>
    </source>
</reference>
<evidence type="ECO:0000256" key="4">
    <source>
        <dbReference type="ARBA" id="ARBA00022692"/>
    </source>
</evidence>
<dbReference type="GO" id="GO:0015036">
    <property type="term" value="F:disulfide oxidoreductase activity"/>
    <property type="evidence" value="ECO:0007669"/>
    <property type="project" value="TreeGrafter"/>
</dbReference>
<evidence type="ECO:0000259" key="14">
    <source>
        <dbReference type="PROSITE" id="PS51352"/>
    </source>
</evidence>
<protein>
    <recommendedName>
        <fullName evidence="14">Thioredoxin domain-containing protein</fullName>
    </recommendedName>
</protein>
<dbReference type="PROSITE" id="PS00194">
    <property type="entry name" value="THIOREDOXIN_1"/>
    <property type="match status" value="1"/>
</dbReference>
<dbReference type="PANTHER" id="PTHR46107:SF3">
    <property type="entry name" value="THIOREDOXIN DOMAIN-CONTAINING PROTEIN"/>
    <property type="match status" value="1"/>
</dbReference>
<keyword evidence="10" id="KW-1015">Disulfide bond</keyword>
<evidence type="ECO:0000313" key="15">
    <source>
        <dbReference type="EMBL" id="KAJ1972345.1"/>
    </source>
</evidence>
<dbReference type="AlphaFoldDB" id="A0A9W8B2X6"/>
<evidence type="ECO:0000256" key="11">
    <source>
        <dbReference type="ARBA" id="ARBA00023284"/>
    </source>
</evidence>
<keyword evidence="11" id="KW-0676">Redox-active center</keyword>
<evidence type="ECO:0000256" key="12">
    <source>
        <dbReference type="SAM" id="Phobius"/>
    </source>
</evidence>
<feature type="transmembrane region" description="Helical" evidence="12">
    <location>
        <begin position="195"/>
        <end position="214"/>
    </location>
</feature>
<dbReference type="PANTHER" id="PTHR46107">
    <property type="entry name" value="DUMPY: SHORTER THAN WILD-TYPE"/>
    <property type="match status" value="1"/>
</dbReference>
<proteinExistence type="predicted"/>
<feature type="signal peptide" evidence="13">
    <location>
        <begin position="1"/>
        <end position="30"/>
    </location>
</feature>
<keyword evidence="8 12" id="KW-1133">Transmembrane helix</keyword>
<sequence>MLCAPMLSWKAFASALVLTLALSLTLPTWAHDEAPAVKASGVVKDMPRVPIVELTDATFFDQLATRDEWFIDFYADWCGACRHFAPKLPLLSERLSDADMAHVGLGKVEIERNPDLAARFMITRLPTLVYIRNGQIRAYEGPLEAVKIFEFIQSDWKDTDVWDGPFSPFSTFGTVIGKAAGGGHRIIGIFKMVPLWGYLLICIALPMAAFYLLARDRPQPVVKKQQ</sequence>